<comment type="caution">
    <text evidence="1">The sequence shown here is derived from an EMBL/GenBank/DDBJ whole genome shotgun (WGS) entry which is preliminary data.</text>
</comment>
<dbReference type="Proteomes" id="UP001201273">
    <property type="component" value="Unassembled WGS sequence"/>
</dbReference>
<reference evidence="1 2" key="1">
    <citation type="journal article" date="2022" name="Environ. Microbiol. Rep.">
        <title>Eco-phylogenetic analyses reveal divergent evolution of vitamin B12 metabolism in the marine bacterial family 'Psychromonadaceae'.</title>
        <authorList>
            <person name="Jin X."/>
            <person name="Yang Y."/>
            <person name="Cao H."/>
            <person name="Gao B."/>
            <person name="Zhao Z."/>
        </authorList>
    </citation>
    <scope>NUCLEOTIDE SEQUENCE [LARGE SCALE GENOMIC DNA]</scope>
    <source>
        <strain evidence="1 2">MKS20</strain>
    </source>
</reference>
<proteinExistence type="predicted"/>
<dbReference type="EMBL" id="JAIMJA010000017">
    <property type="protein sequence ID" value="MCE2596301.1"/>
    <property type="molecule type" value="Genomic_DNA"/>
</dbReference>
<evidence type="ECO:0000313" key="2">
    <source>
        <dbReference type="Proteomes" id="UP001201273"/>
    </source>
</evidence>
<name>A0ABS8WEZ1_9GAMM</name>
<accession>A0ABS8WEZ1</accession>
<evidence type="ECO:0000313" key="1">
    <source>
        <dbReference type="EMBL" id="MCE2596301.1"/>
    </source>
</evidence>
<dbReference type="RefSeq" id="WP_233053943.1">
    <property type="nucleotide sequence ID" value="NZ_JAIMJA010000017.1"/>
</dbReference>
<protein>
    <submittedName>
        <fullName evidence="1">Uncharacterized protein</fullName>
    </submittedName>
</protein>
<gene>
    <name evidence="1" type="ORF">K6Y31_15980</name>
</gene>
<organism evidence="1 2">
    <name type="scientific">Motilimonas cestriensis</name>
    <dbReference type="NCBI Taxonomy" id="2742685"/>
    <lineage>
        <taxon>Bacteria</taxon>
        <taxon>Pseudomonadati</taxon>
        <taxon>Pseudomonadota</taxon>
        <taxon>Gammaproteobacteria</taxon>
        <taxon>Alteromonadales</taxon>
        <taxon>Alteromonadales genera incertae sedis</taxon>
        <taxon>Motilimonas</taxon>
    </lineage>
</organism>
<sequence>MKFSLPQNNRASLAQLTEQANIELVSTGTIALGDLKKILDTCFTSGFTLNEVENALQCEVDDLENANNAGLHQLIALINAKND</sequence>
<keyword evidence="2" id="KW-1185">Reference proteome</keyword>